<gene>
    <name evidence="6" type="ORF">GGI59_004813</name>
</gene>
<evidence type="ECO:0000256" key="2">
    <source>
        <dbReference type="ARBA" id="ARBA00023015"/>
    </source>
</evidence>
<dbReference type="Pfam" id="PF03466">
    <property type="entry name" value="LysR_substrate"/>
    <property type="match status" value="1"/>
</dbReference>
<dbReference type="GO" id="GO:0005829">
    <property type="term" value="C:cytosol"/>
    <property type="evidence" value="ECO:0007669"/>
    <property type="project" value="TreeGrafter"/>
</dbReference>
<comment type="similarity">
    <text evidence="1">Belongs to the LysR transcriptional regulatory family.</text>
</comment>
<evidence type="ECO:0000256" key="3">
    <source>
        <dbReference type="ARBA" id="ARBA00023125"/>
    </source>
</evidence>
<evidence type="ECO:0000313" key="6">
    <source>
        <dbReference type="EMBL" id="MBB5563121.1"/>
    </source>
</evidence>
<dbReference type="AlphaFoldDB" id="A0A7W8XHW7"/>
<keyword evidence="7" id="KW-1185">Reference proteome</keyword>
<keyword evidence="4" id="KW-0804">Transcription</keyword>
<protein>
    <submittedName>
        <fullName evidence="6">DNA-binding transcriptional LysR family regulator</fullName>
    </submittedName>
</protein>
<dbReference type="Proteomes" id="UP000528824">
    <property type="component" value="Unassembled WGS sequence"/>
</dbReference>
<dbReference type="PANTHER" id="PTHR30419">
    <property type="entry name" value="HTH-TYPE TRANSCRIPTIONAL REGULATOR YBHD"/>
    <property type="match status" value="1"/>
</dbReference>
<sequence length="319" mass="35397">MADRDDFVGLDERAVFYFLCVYEHGSLRSAAEALGLTPSAIGRKIQILEHQIGYPLLNRDLRGSKPTPAADLLAKYLKDRNKRDRQVLHQISEHEGLESGEIAISTGEGFAQDMMETVLAEFMLARPGIRVKVAIGTTEEIIKDLLENRADVAIAYNANRNDEIEIVAECSDPLCAYVHQSHPLAGKGEAYLSELTDYPSALHSKSSGIRAAMTRFQNDEGITPRIQFETSSLQLLKSYVEKNIGITFLPASAGTFLFAAEIKRISLIDAAFDNATNQLMLHRGRAHSGITMQLIGIAREKMITLRTKEAPSKRRRTHS</sequence>
<name>A0A7W8XHW7_9HYPH</name>
<dbReference type="InterPro" id="IPR036390">
    <property type="entry name" value="WH_DNA-bd_sf"/>
</dbReference>
<dbReference type="GO" id="GO:0003700">
    <property type="term" value="F:DNA-binding transcription factor activity"/>
    <property type="evidence" value="ECO:0007669"/>
    <property type="project" value="InterPro"/>
</dbReference>
<evidence type="ECO:0000259" key="5">
    <source>
        <dbReference type="PROSITE" id="PS50931"/>
    </source>
</evidence>
<keyword evidence="2" id="KW-0805">Transcription regulation</keyword>
<keyword evidence="3 6" id="KW-0238">DNA-binding</keyword>
<dbReference type="InterPro" id="IPR005119">
    <property type="entry name" value="LysR_subst-bd"/>
</dbReference>
<reference evidence="6 7" key="1">
    <citation type="submission" date="2020-08" db="EMBL/GenBank/DDBJ databases">
        <title>Genomic Encyclopedia of Type Strains, Phase IV (KMG-V): Genome sequencing to study the core and pangenomes of soil and plant-associated prokaryotes.</title>
        <authorList>
            <person name="Whitman W."/>
        </authorList>
    </citation>
    <scope>NUCLEOTIDE SEQUENCE [LARGE SCALE GENOMIC DNA]</scope>
    <source>
        <strain evidence="6 7">SEMIA 4034</strain>
    </source>
</reference>
<dbReference type="InterPro" id="IPR050950">
    <property type="entry name" value="HTH-type_LysR_regulators"/>
</dbReference>
<dbReference type="Pfam" id="PF00126">
    <property type="entry name" value="HTH_1"/>
    <property type="match status" value="1"/>
</dbReference>
<dbReference type="GO" id="GO:0003677">
    <property type="term" value="F:DNA binding"/>
    <property type="evidence" value="ECO:0007669"/>
    <property type="project" value="UniProtKB-KW"/>
</dbReference>
<dbReference type="CDD" id="cd05466">
    <property type="entry name" value="PBP2_LTTR_substrate"/>
    <property type="match status" value="1"/>
</dbReference>
<dbReference type="Gene3D" id="1.10.10.10">
    <property type="entry name" value="Winged helix-like DNA-binding domain superfamily/Winged helix DNA-binding domain"/>
    <property type="match status" value="1"/>
</dbReference>
<organism evidence="6 7">
    <name type="scientific">Rhizobium lentis</name>
    <dbReference type="NCBI Taxonomy" id="1138194"/>
    <lineage>
        <taxon>Bacteria</taxon>
        <taxon>Pseudomonadati</taxon>
        <taxon>Pseudomonadota</taxon>
        <taxon>Alphaproteobacteria</taxon>
        <taxon>Hyphomicrobiales</taxon>
        <taxon>Rhizobiaceae</taxon>
        <taxon>Rhizobium/Agrobacterium group</taxon>
        <taxon>Rhizobium</taxon>
    </lineage>
</organism>
<evidence type="ECO:0000256" key="1">
    <source>
        <dbReference type="ARBA" id="ARBA00009437"/>
    </source>
</evidence>
<evidence type="ECO:0000256" key="4">
    <source>
        <dbReference type="ARBA" id="ARBA00023163"/>
    </source>
</evidence>
<comment type="caution">
    <text evidence="6">The sequence shown here is derived from an EMBL/GenBank/DDBJ whole genome shotgun (WGS) entry which is preliminary data.</text>
</comment>
<accession>A0A7W8XHW7</accession>
<dbReference type="PROSITE" id="PS50931">
    <property type="entry name" value="HTH_LYSR"/>
    <property type="match status" value="1"/>
</dbReference>
<dbReference type="RefSeq" id="WP_183919061.1">
    <property type="nucleotide sequence ID" value="NZ_JACHBB010000010.1"/>
</dbReference>
<dbReference type="SUPFAM" id="SSF46785">
    <property type="entry name" value="Winged helix' DNA-binding domain"/>
    <property type="match status" value="1"/>
</dbReference>
<proteinExistence type="inferred from homology"/>
<evidence type="ECO:0000313" key="7">
    <source>
        <dbReference type="Proteomes" id="UP000528824"/>
    </source>
</evidence>
<dbReference type="InterPro" id="IPR000847">
    <property type="entry name" value="LysR_HTH_N"/>
</dbReference>
<dbReference type="SUPFAM" id="SSF53850">
    <property type="entry name" value="Periplasmic binding protein-like II"/>
    <property type="match status" value="1"/>
</dbReference>
<dbReference type="InterPro" id="IPR036388">
    <property type="entry name" value="WH-like_DNA-bd_sf"/>
</dbReference>
<feature type="domain" description="HTH lysR-type" evidence="5">
    <location>
        <begin position="10"/>
        <end position="67"/>
    </location>
</feature>
<dbReference type="Gene3D" id="3.40.190.290">
    <property type="match status" value="1"/>
</dbReference>
<dbReference type="EMBL" id="JACHBC010000011">
    <property type="protein sequence ID" value="MBB5563121.1"/>
    <property type="molecule type" value="Genomic_DNA"/>
</dbReference>
<dbReference type="PANTHER" id="PTHR30419:SF8">
    <property type="entry name" value="NITROGEN ASSIMILATION TRANSCRIPTIONAL ACTIVATOR-RELATED"/>
    <property type="match status" value="1"/>
</dbReference>